<gene>
    <name evidence="4" type="ORF">BA062_03325</name>
</gene>
<keyword evidence="2" id="KW-0418">Kinase</keyword>
<dbReference type="RefSeq" id="WP_110334543.1">
    <property type="nucleotide sequence ID" value="NZ_JBHVKT010000008.1"/>
</dbReference>
<dbReference type="Gene3D" id="3.40.1190.20">
    <property type="match status" value="1"/>
</dbReference>
<protein>
    <recommendedName>
        <fullName evidence="3">Carbohydrate kinase PfkB domain-containing protein</fullName>
    </recommendedName>
</protein>
<sequence length="315" mass="32146">MSVDVVGIGEPMVLVQPPAGGTLTASPTFEVHVAGAELNACAALSLLGRRAVLCTRLGDDAFASRVEHAAAALGVTLDAERDPTRQTGLFAKDALPDGARRVLYYRAGSAASTLDVADAGRALRHRPRAVLVSGLTAALGPGPERLVRHVAANAAAHGSRVVVDVNLRPALDPEGRAVRTLSAILPHTDLLLVGTDEAEPLFGTADPAEIVRRAGVREVVVKGGPGGCWWTADDGTLHHQPSLATEVVDPVGAGDAFAGGYLATRLAGGSPGAAAWLGSRLAADVLAHTGDTAGLPGRASAAELLAEALRRDAVR</sequence>
<dbReference type="AlphaFoldDB" id="A0A318LZ02"/>
<organism evidence="4 5">
    <name type="scientific">Prauserella flavalba</name>
    <dbReference type="NCBI Taxonomy" id="1477506"/>
    <lineage>
        <taxon>Bacteria</taxon>
        <taxon>Bacillati</taxon>
        <taxon>Actinomycetota</taxon>
        <taxon>Actinomycetes</taxon>
        <taxon>Pseudonocardiales</taxon>
        <taxon>Pseudonocardiaceae</taxon>
        <taxon>Prauserella</taxon>
    </lineage>
</organism>
<evidence type="ECO:0000256" key="2">
    <source>
        <dbReference type="ARBA" id="ARBA00022777"/>
    </source>
</evidence>
<dbReference type="InterPro" id="IPR002173">
    <property type="entry name" value="Carboh/pur_kinase_PfkB_CS"/>
</dbReference>
<dbReference type="OrthoDB" id="9808601at2"/>
<dbReference type="InterPro" id="IPR029056">
    <property type="entry name" value="Ribokinase-like"/>
</dbReference>
<feature type="domain" description="Carbohydrate kinase PfkB" evidence="3">
    <location>
        <begin position="7"/>
        <end position="296"/>
    </location>
</feature>
<evidence type="ECO:0000313" key="4">
    <source>
        <dbReference type="EMBL" id="PXY37669.1"/>
    </source>
</evidence>
<reference evidence="4 5" key="1">
    <citation type="submission" date="2016-07" db="EMBL/GenBank/DDBJ databases">
        <title>Draft genome sequence of Prauserella sp. YIM 121212, isolated from alkaline soil.</title>
        <authorList>
            <person name="Ruckert C."/>
            <person name="Albersmeier A."/>
            <person name="Jiang C.-L."/>
            <person name="Jiang Y."/>
            <person name="Kalinowski J."/>
            <person name="Schneider O."/>
            <person name="Winkler A."/>
            <person name="Zotchev S.B."/>
        </authorList>
    </citation>
    <scope>NUCLEOTIDE SEQUENCE [LARGE SCALE GENOMIC DNA]</scope>
    <source>
        <strain evidence="4 5">YIM 121212</strain>
    </source>
</reference>
<dbReference type="PANTHER" id="PTHR10584:SF166">
    <property type="entry name" value="RIBOKINASE"/>
    <property type="match status" value="1"/>
</dbReference>
<dbReference type="GO" id="GO:0016301">
    <property type="term" value="F:kinase activity"/>
    <property type="evidence" value="ECO:0007669"/>
    <property type="project" value="UniProtKB-KW"/>
</dbReference>
<keyword evidence="1" id="KW-0808">Transferase</keyword>
<keyword evidence="5" id="KW-1185">Reference proteome</keyword>
<evidence type="ECO:0000259" key="3">
    <source>
        <dbReference type="Pfam" id="PF00294"/>
    </source>
</evidence>
<dbReference type="CDD" id="cd01166">
    <property type="entry name" value="KdgK"/>
    <property type="match status" value="1"/>
</dbReference>
<dbReference type="PANTHER" id="PTHR10584">
    <property type="entry name" value="SUGAR KINASE"/>
    <property type="match status" value="1"/>
</dbReference>
<dbReference type="PROSITE" id="PS00584">
    <property type="entry name" value="PFKB_KINASES_2"/>
    <property type="match status" value="1"/>
</dbReference>
<dbReference type="EMBL" id="MASU01000002">
    <property type="protein sequence ID" value="PXY37669.1"/>
    <property type="molecule type" value="Genomic_DNA"/>
</dbReference>
<evidence type="ECO:0000256" key="1">
    <source>
        <dbReference type="ARBA" id="ARBA00022679"/>
    </source>
</evidence>
<comment type="caution">
    <text evidence="4">The sequence shown here is derived from an EMBL/GenBank/DDBJ whole genome shotgun (WGS) entry which is preliminary data.</text>
</comment>
<dbReference type="Pfam" id="PF00294">
    <property type="entry name" value="PfkB"/>
    <property type="match status" value="1"/>
</dbReference>
<name>A0A318LZ02_9PSEU</name>
<accession>A0A318LZ02</accession>
<dbReference type="Proteomes" id="UP000247892">
    <property type="component" value="Unassembled WGS sequence"/>
</dbReference>
<dbReference type="SUPFAM" id="SSF53613">
    <property type="entry name" value="Ribokinase-like"/>
    <property type="match status" value="1"/>
</dbReference>
<dbReference type="InterPro" id="IPR011611">
    <property type="entry name" value="PfkB_dom"/>
</dbReference>
<evidence type="ECO:0000313" key="5">
    <source>
        <dbReference type="Proteomes" id="UP000247892"/>
    </source>
</evidence>
<proteinExistence type="predicted"/>